<gene>
    <name evidence="10" type="ORF">HJC23_004260</name>
    <name evidence="11" type="ORF">HJC23_012340</name>
</gene>
<dbReference type="EMBL" id="JABMIG020000179">
    <property type="protein sequence ID" value="KAL3787219.1"/>
    <property type="molecule type" value="Genomic_DNA"/>
</dbReference>
<dbReference type="Proteomes" id="UP001516023">
    <property type="component" value="Unassembled WGS sequence"/>
</dbReference>
<keyword evidence="8" id="KW-0325">Glycoprotein</keyword>
<evidence type="ECO:0000256" key="5">
    <source>
        <dbReference type="ARBA" id="ARBA00022989"/>
    </source>
</evidence>
<dbReference type="GO" id="GO:0000139">
    <property type="term" value="C:Golgi membrane"/>
    <property type="evidence" value="ECO:0007669"/>
    <property type="project" value="UniProtKB-SubCell"/>
</dbReference>
<keyword evidence="6" id="KW-0333">Golgi apparatus</keyword>
<evidence type="ECO:0000256" key="4">
    <source>
        <dbReference type="ARBA" id="ARBA00022692"/>
    </source>
</evidence>
<evidence type="ECO:0000256" key="6">
    <source>
        <dbReference type="ARBA" id="ARBA00023034"/>
    </source>
</evidence>
<dbReference type="Pfam" id="PF03567">
    <property type="entry name" value="Sulfotransfer_2"/>
    <property type="match status" value="1"/>
</dbReference>
<evidence type="ECO:0000256" key="1">
    <source>
        <dbReference type="ARBA" id="ARBA00004323"/>
    </source>
</evidence>
<dbReference type="PANTHER" id="PTHR12137:SF54">
    <property type="entry name" value="CARBOHYDRATE SULFOTRANSFERASE"/>
    <property type="match status" value="1"/>
</dbReference>
<comment type="subcellular location">
    <subcellularLocation>
        <location evidence="1">Golgi apparatus membrane</location>
        <topology evidence="1">Single-pass type II membrane protein</topology>
    </subcellularLocation>
</comment>
<comment type="similarity">
    <text evidence="2">Belongs to the sulfotransferase 2 family.</text>
</comment>
<feature type="transmembrane region" description="Helical" evidence="9">
    <location>
        <begin position="49"/>
        <end position="72"/>
    </location>
</feature>
<dbReference type="AlphaFoldDB" id="A0ABD3QDB3"/>
<dbReference type="InterPro" id="IPR027417">
    <property type="entry name" value="P-loop_NTPase"/>
</dbReference>
<evidence type="ECO:0000256" key="3">
    <source>
        <dbReference type="ARBA" id="ARBA00022679"/>
    </source>
</evidence>
<evidence type="ECO:0000256" key="9">
    <source>
        <dbReference type="SAM" id="Phobius"/>
    </source>
</evidence>
<name>A0ABD3QDB3_9STRA</name>
<keyword evidence="3" id="KW-0808">Transferase</keyword>
<evidence type="ECO:0000313" key="10">
    <source>
        <dbReference type="EMBL" id="KAL3787219.1"/>
    </source>
</evidence>
<evidence type="ECO:0000256" key="7">
    <source>
        <dbReference type="ARBA" id="ARBA00023136"/>
    </source>
</evidence>
<sequence>MNVIRPEGSVFNTPAPAKCQSLSFSVRLRNSINKDLKSRLRPKLKSTRVLIFLTIKALIIIILINFYMVWLLSKIGPNSSQPADGKIVQRQILPDKILACVKNDDEFSGPVSHRGIGPNCKLYPCVEENGLFIETNIPDRTIGYAGTFVHRDKNVKKYTMIKPGGRTWASGCIVSDEYKFVYIHVLKSGGTATKEFLRKSLCGENDNDCTKVDPRVIRPFSCRHAVNIDGYFVFSFVRNPFSRMYSMYSMMDGFPVNPDLRGRVTENISFQDFVMTEPKSRKKFTKMHPSHYYNQTDFLFSRNSCPSFDFLGRVEHFDDDMRTILEHLNATKMIAYLDKLGGVIHPANTWGANKKKSIGGDLRMEYRAQELRHRVATVYSKDFDLLGYDAHEVPQ</sequence>
<keyword evidence="5 9" id="KW-1133">Transmembrane helix</keyword>
<reference evidence="11" key="2">
    <citation type="submission" date="2024-11" db="EMBL/GenBank/DDBJ databases">
        <authorList>
            <person name="Roberts W.R."/>
            <person name="Alverson A.J."/>
        </authorList>
    </citation>
    <scope>NUCLEOTIDE SEQUENCE</scope>
    <source>
        <strain evidence="11">CCMP332</strain>
    </source>
</reference>
<dbReference type="EMBL" id="JABMIG020000049">
    <property type="protein sequence ID" value="KAL3798049.1"/>
    <property type="molecule type" value="Genomic_DNA"/>
</dbReference>
<keyword evidence="12" id="KW-1185">Reference proteome</keyword>
<keyword evidence="4 9" id="KW-0812">Transmembrane</keyword>
<dbReference type="Gene3D" id="3.40.50.300">
    <property type="entry name" value="P-loop containing nucleotide triphosphate hydrolases"/>
    <property type="match status" value="1"/>
</dbReference>
<evidence type="ECO:0008006" key="13">
    <source>
        <dbReference type="Google" id="ProtNLM"/>
    </source>
</evidence>
<dbReference type="PANTHER" id="PTHR12137">
    <property type="entry name" value="CARBOHYDRATE SULFOTRANSFERASE"/>
    <property type="match status" value="1"/>
</dbReference>
<organism evidence="11 12">
    <name type="scientific">Cyclotella cryptica</name>
    <dbReference type="NCBI Taxonomy" id="29204"/>
    <lineage>
        <taxon>Eukaryota</taxon>
        <taxon>Sar</taxon>
        <taxon>Stramenopiles</taxon>
        <taxon>Ochrophyta</taxon>
        <taxon>Bacillariophyta</taxon>
        <taxon>Coscinodiscophyceae</taxon>
        <taxon>Thalassiosirophycidae</taxon>
        <taxon>Stephanodiscales</taxon>
        <taxon>Stephanodiscaceae</taxon>
        <taxon>Cyclotella</taxon>
    </lineage>
</organism>
<accession>A0ABD3QDB3</accession>
<evidence type="ECO:0000256" key="2">
    <source>
        <dbReference type="ARBA" id="ARBA00006339"/>
    </source>
</evidence>
<keyword evidence="7 9" id="KW-0472">Membrane</keyword>
<dbReference type="InterPro" id="IPR005331">
    <property type="entry name" value="Sulfotransferase"/>
</dbReference>
<evidence type="ECO:0000313" key="11">
    <source>
        <dbReference type="EMBL" id="KAL3798049.1"/>
    </source>
</evidence>
<proteinExistence type="inferred from homology"/>
<dbReference type="GO" id="GO:0008146">
    <property type="term" value="F:sulfotransferase activity"/>
    <property type="evidence" value="ECO:0007669"/>
    <property type="project" value="UniProtKB-ARBA"/>
</dbReference>
<dbReference type="InterPro" id="IPR018011">
    <property type="entry name" value="Carb_sulfotrans_8-10"/>
</dbReference>
<comment type="caution">
    <text evidence="11">The sequence shown here is derived from an EMBL/GenBank/DDBJ whole genome shotgun (WGS) entry which is preliminary data.</text>
</comment>
<evidence type="ECO:0000256" key="8">
    <source>
        <dbReference type="ARBA" id="ARBA00023180"/>
    </source>
</evidence>
<reference evidence="11 12" key="1">
    <citation type="journal article" date="2020" name="G3 (Bethesda)">
        <title>Improved Reference Genome for Cyclotella cryptica CCMP332, a Model for Cell Wall Morphogenesis, Salinity Adaptation, and Lipid Production in Diatoms (Bacillariophyta).</title>
        <authorList>
            <person name="Roberts W.R."/>
            <person name="Downey K.M."/>
            <person name="Ruck E.C."/>
            <person name="Traller J.C."/>
            <person name="Alverson A.J."/>
        </authorList>
    </citation>
    <scope>NUCLEOTIDE SEQUENCE [LARGE SCALE GENOMIC DNA]</scope>
    <source>
        <strain evidence="11 12">CCMP332</strain>
    </source>
</reference>
<evidence type="ECO:0000313" key="12">
    <source>
        <dbReference type="Proteomes" id="UP001516023"/>
    </source>
</evidence>
<protein>
    <recommendedName>
        <fullName evidence="13">Sulfotransferase</fullName>
    </recommendedName>
</protein>